<feature type="domain" description="Asparagine synthetase" evidence="2">
    <location>
        <begin position="202"/>
        <end position="343"/>
    </location>
</feature>
<dbReference type="InterPro" id="IPR001962">
    <property type="entry name" value="Asn_synthase"/>
</dbReference>
<name>A0A517NTY1_9BACT</name>
<dbReference type="GO" id="GO:0006529">
    <property type="term" value="P:asparagine biosynthetic process"/>
    <property type="evidence" value="ECO:0007669"/>
    <property type="project" value="InterPro"/>
</dbReference>
<feature type="compositionally biased region" description="Polar residues" evidence="1">
    <location>
        <begin position="9"/>
        <end position="19"/>
    </location>
</feature>
<dbReference type="Gene3D" id="3.40.50.620">
    <property type="entry name" value="HUPs"/>
    <property type="match status" value="1"/>
</dbReference>
<dbReference type="Pfam" id="PF00733">
    <property type="entry name" value="Asn_synthase"/>
    <property type="match status" value="1"/>
</dbReference>
<evidence type="ECO:0000313" key="4">
    <source>
        <dbReference type="Proteomes" id="UP000319817"/>
    </source>
</evidence>
<evidence type="ECO:0000313" key="3">
    <source>
        <dbReference type="EMBL" id="QDT10587.1"/>
    </source>
</evidence>
<accession>A0A517NTY1</accession>
<dbReference type="Proteomes" id="UP000319817">
    <property type="component" value="Chromosome"/>
</dbReference>
<evidence type="ECO:0000256" key="1">
    <source>
        <dbReference type="SAM" id="MobiDB-lite"/>
    </source>
</evidence>
<dbReference type="AlphaFoldDB" id="A0A517NTY1"/>
<dbReference type="GO" id="GO:0004066">
    <property type="term" value="F:asparagine synthase (glutamine-hydrolyzing) activity"/>
    <property type="evidence" value="ECO:0007669"/>
    <property type="project" value="InterPro"/>
</dbReference>
<protein>
    <submittedName>
        <fullName evidence="3">Asparagine synthase</fullName>
    </submittedName>
</protein>
<evidence type="ECO:0000259" key="2">
    <source>
        <dbReference type="Pfam" id="PF00733"/>
    </source>
</evidence>
<proteinExistence type="predicted"/>
<dbReference type="InterPro" id="IPR014729">
    <property type="entry name" value="Rossmann-like_a/b/a_fold"/>
</dbReference>
<feature type="region of interest" description="Disordered" evidence="1">
    <location>
        <begin position="1"/>
        <end position="34"/>
    </location>
</feature>
<keyword evidence="4" id="KW-1185">Reference proteome</keyword>
<dbReference type="EMBL" id="CP036526">
    <property type="protein sequence ID" value="QDT10587.1"/>
    <property type="molecule type" value="Genomic_DNA"/>
</dbReference>
<reference evidence="3 4" key="1">
    <citation type="submission" date="2019-02" db="EMBL/GenBank/DDBJ databases">
        <title>Deep-cultivation of Planctomycetes and their phenomic and genomic characterization uncovers novel biology.</title>
        <authorList>
            <person name="Wiegand S."/>
            <person name="Jogler M."/>
            <person name="Boedeker C."/>
            <person name="Pinto D."/>
            <person name="Vollmers J."/>
            <person name="Rivas-Marin E."/>
            <person name="Kohn T."/>
            <person name="Peeters S.H."/>
            <person name="Heuer A."/>
            <person name="Rast P."/>
            <person name="Oberbeckmann S."/>
            <person name="Bunk B."/>
            <person name="Jeske O."/>
            <person name="Meyerdierks A."/>
            <person name="Storesund J.E."/>
            <person name="Kallscheuer N."/>
            <person name="Luecker S."/>
            <person name="Lage O.M."/>
            <person name="Pohl T."/>
            <person name="Merkel B.J."/>
            <person name="Hornburger P."/>
            <person name="Mueller R.-W."/>
            <person name="Bruemmer F."/>
            <person name="Labrenz M."/>
            <person name="Spormann A.M."/>
            <person name="Op den Camp H."/>
            <person name="Overmann J."/>
            <person name="Amann R."/>
            <person name="Jetten M.S.M."/>
            <person name="Mascher T."/>
            <person name="Medema M.H."/>
            <person name="Devos D.P."/>
            <person name="Kaster A.-K."/>
            <person name="Ovreas L."/>
            <person name="Rohde M."/>
            <person name="Galperin M.Y."/>
            <person name="Jogler C."/>
        </authorList>
    </citation>
    <scope>NUCLEOTIDE SEQUENCE [LARGE SCALE GENOMIC DNA]</scope>
    <source>
        <strain evidence="3 4">K23_9</strain>
    </source>
</reference>
<dbReference type="OrthoDB" id="209862at2"/>
<sequence length="480" mass="53116">MPAADRSPANRTTRTNVTEQRAGAIGGDNTAKTSDFEGQAPALIDRVVNLMDPAGNILLGTSFESACQAVRRGDSEAVGQIRGQFAICQQSGKTIRMARSIGRPMRYFLAKRAEGPALIIAERIDEIREQLRVEGLDDQFNPAYTRMVPAHHVLELQLVGCPDPNPQLTRFFAPSRNRLAADVDQIGEAYIGRLAEVCDAWLEQVPDDQPIGVLFSGGIDSGSIVIVLDYLLRRRGQSTSRLKAFTLTVEGESKDGQQARDFLRRVNLEMILEIIDLPRESLSWVDAIRVIEDYKPLDVQAATMGLALLSEVRRRYPEWKYLIDGDGGDENLKDYPIEDNPELTVRSVLGNRMLYQEGWGVDAVKHSLTYSGGQSRGHVRTSAPATALGFLGFSPYAVTDVIEVAEAVPFVELTNWDHTKLYDLKGSVVAAGVRKITGVDMPVFEKRRFQQGAASEDITAELFPVGDRAYREKFAELFPT</sequence>
<gene>
    <name evidence="3" type="ORF">K239x_25440</name>
</gene>
<organism evidence="3 4">
    <name type="scientific">Stieleria marina</name>
    <dbReference type="NCBI Taxonomy" id="1930275"/>
    <lineage>
        <taxon>Bacteria</taxon>
        <taxon>Pseudomonadati</taxon>
        <taxon>Planctomycetota</taxon>
        <taxon>Planctomycetia</taxon>
        <taxon>Pirellulales</taxon>
        <taxon>Pirellulaceae</taxon>
        <taxon>Stieleria</taxon>
    </lineage>
</organism>
<dbReference type="SUPFAM" id="SSF52402">
    <property type="entry name" value="Adenine nucleotide alpha hydrolases-like"/>
    <property type="match status" value="1"/>
</dbReference>